<dbReference type="GO" id="GO:0005634">
    <property type="term" value="C:nucleus"/>
    <property type="evidence" value="ECO:0007669"/>
    <property type="project" value="InterPro"/>
</dbReference>
<gene>
    <name evidence="2" type="ORF">HS088_TW19G00824</name>
</gene>
<dbReference type="GO" id="GO:0007095">
    <property type="term" value="P:mitotic G2 DNA damage checkpoint signaling"/>
    <property type="evidence" value="ECO:0007669"/>
    <property type="project" value="TreeGrafter"/>
</dbReference>
<proteinExistence type="predicted"/>
<name>A0A7J7CAP3_TRIWF</name>
<organism evidence="2 3">
    <name type="scientific">Tripterygium wilfordii</name>
    <name type="common">Thunder God vine</name>
    <dbReference type="NCBI Taxonomy" id="458696"/>
    <lineage>
        <taxon>Eukaryota</taxon>
        <taxon>Viridiplantae</taxon>
        <taxon>Streptophyta</taxon>
        <taxon>Embryophyta</taxon>
        <taxon>Tracheophyta</taxon>
        <taxon>Spermatophyta</taxon>
        <taxon>Magnoliopsida</taxon>
        <taxon>eudicotyledons</taxon>
        <taxon>Gunneridae</taxon>
        <taxon>Pentapetalae</taxon>
        <taxon>rosids</taxon>
        <taxon>fabids</taxon>
        <taxon>Celastrales</taxon>
        <taxon>Celastraceae</taxon>
        <taxon>Tripterygium</taxon>
    </lineage>
</organism>
<dbReference type="Proteomes" id="UP000593562">
    <property type="component" value="Unassembled WGS sequence"/>
</dbReference>
<evidence type="ECO:0000313" key="2">
    <source>
        <dbReference type="EMBL" id="KAF5731218.1"/>
    </source>
</evidence>
<feature type="compositionally biased region" description="Polar residues" evidence="1">
    <location>
        <begin position="975"/>
        <end position="988"/>
    </location>
</feature>
<evidence type="ECO:0000313" key="3">
    <source>
        <dbReference type="Proteomes" id="UP000593562"/>
    </source>
</evidence>
<accession>A0A7J7CAP3</accession>
<dbReference type="GO" id="GO:0030174">
    <property type="term" value="P:regulation of DNA-templated DNA replication initiation"/>
    <property type="evidence" value="ECO:0007669"/>
    <property type="project" value="TreeGrafter"/>
</dbReference>
<dbReference type="PANTHER" id="PTHR21556:SF2">
    <property type="entry name" value="TRESLIN"/>
    <property type="match status" value="1"/>
</dbReference>
<dbReference type="InterPro" id="IPR026153">
    <property type="entry name" value="Treslin"/>
</dbReference>
<keyword evidence="3" id="KW-1185">Reference proteome</keyword>
<dbReference type="GO" id="GO:0003682">
    <property type="term" value="F:chromatin binding"/>
    <property type="evidence" value="ECO:0007669"/>
    <property type="project" value="TreeGrafter"/>
</dbReference>
<dbReference type="AlphaFoldDB" id="A0A7J7CAP3"/>
<dbReference type="FunCoup" id="A0A7J7CAP3">
    <property type="interactions" value="1387"/>
</dbReference>
<comment type="caution">
    <text evidence="2">The sequence shown here is derived from an EMBL/GenBank/DDBJ whole genome shotgun (WGS) entry which is preliminary data.</text>
</comment>
<reference evidence="2 3" key="1">
    <citation type="journal article" date="2020" name="Nat. Commun.">
        <title>Genome of Tripterygium wilfordii and identification of cytochrome P450 involved in triptolide biosynthesis.</title>
        <authorList>
            <person name="Tu L."/>
            <person name="Su P."/>
            <person name="Zhang Z."/>
            <person name="Gao L."/>
            <person name="Wang J."/>
            <person name="Hu T."/>
            <person name="Zhou J."/>
            <person name="Zhang Y."/>
            <person name="Zhao Y."/>
            <person name="Liu Y."/>
            <person name="Song Y."/>
            <person name="Tong Y."/>
            <person name="Lu Y."/>
            <person name="Yang J."/>
            <person name="Xu C."/>
            <person name="Jia M."/>
            <person name="Peters R.J."/>
            <person name="Huang L."/>
            <person name="Gao W."/>
        </authorList>
    </citation>
    <scope>NUCLEOTIDE SEQUENCE [LARGE SCALE GENOMIC DNA]</scope>
    <source>
        <strain evidence="3">cv. XIE 37</strain>
        <tissue evidence="2">Leaf</tissue>
    </source>
</reference>
<dbReference type="EMBL" id="JAAARO010000019">
    <property type="protein sequence ID" value="KAF5731218.1"/>
    <property type="molecule type" value="Genomic_DNA"/>
</dbReference>
<dbReference type="PANTHER" id="PTHR21556">
    <property type="entry name" value="TRESLIN"/>
    <property type="match status" value="1"/>
</dbReference>
<evidence type="ECO:0000256" key="1">
    <source>
        <dbReference type="SAM" id="MobiDB-lite"/>
    </source>
</evidence>
<feature type="region of interest" description="Disordered" evidence="1">
    <location>
        <begin position="972"/>
        <end position="994"/>
    </location>
</feature>
<protein>
    <submittedName>
        <fullName evidence="2">Uncharacterized protein</fullName>
    </submittedName>
</protein>
<dbReference type="GO" id="GO:0033314">
    <property type="term" value="P:mitotic DNA replication checkpoint signaling"/>
    <property type="evidence" value="ECO:0007669"/>
    <property type="project" value="InterPro"/>
</dbReference>
<sequence length="1010" mass="113743">MAVRDPIPNYSTTKRIVLLIDLNPLLYLQDPAPYLTSLLSSTKTLLSFPPLSSSLFSFKPFFSSLSPLLSSSKLPVSSLSLSFDLPDFTLLSLTSLLSSLTEKFAPSSASSLPPPRASNVATSMRQLLHDYAWDPMIRDDLDTGTLSDSDSDFAVVRSNLVVLFSPVCKDRKWVCEFLELDDAEEYVDSGNTFNKRFCGFFECVNDAFVSRDIHVSWVDVKCELDCSEEECQTGIFQSGIRDLGWGFCSSTLFVLGSALVPFGLIYPLLGVSSCFSGFNECNKRIQGQLSLEILDVNGKPLKCKCCDIELFDLKALSRNSSPDPSHVLEFVSSQTGNDKQKKTFWEVFDGGIAKLHVKAVKRYAEPVKFEGHFLDPILVREFSGESVKNQGDSSVESLGDRVLQLLAAHMGDHKQRKSIPFWHILLSFLYREGYWAVVCISNGDEESHMGVLKPFTISSGFLLIIGDGLNCHDLFNGSSGTNFAQLATKTDGTICKPKVDFFYSHGINESMSMPSPSKKGATVGGGQGRKNKKDLHLLQDLSWNAFCKAAYQQFQVDLEDVYFSQGYKSSKKLKFLKCWIKQVRKSSHYDLTMPDRFKPNEDIPKAVNDRLTELPEESEQPFPSSASVGEDASAGASRIQDEVALDFRSDTAESFFSNLHNKIEQGLESGWVDLRSMAKRLVNSSIYWLYQKREVKTSLESPAQKSDAVCDNVVSVELAKVLLRDPKDLIAKHKNDDASHQASEARASGFSKEYIIREYESQILFRMEILQSEIGATIMESTKQKFVKQICMFLETIQCHMEGGFFGEWSLDNYVGTIIKSRYCDSLGDVVDRIYKKMDLLLFVEEDEFFDPLLNSEDSSQSRKEKLEKNEVGDDHGIKHSISVEDEFQLTLENDHESPKYKNREDHARKLIEAQERRERARRFASFTSWGPDLRRVWAPKQPSLSKSNSDPIRKLPKIKEHERESCDRVCETPMTGNKRSCHRQSSSVEKDLQAYGSGSVSKALFQDDC</sequence>
<dbReference type="InParanoid" id="A0A7J7CAP3"/>
<dbReference type="GO" id="GO:0010212">
    <property type="term" value="P:response to ionizing radiation"/>
    <property type="evidence" value="ECO:0007669"/>
    <property type="project" value="InterPro"/>
</dbReference>
<feature type="region of interest" description="Disordered" evidence="1">
    <location>
        <begin position="614"/>
        <end position="633"/>
    </location>
</feature>
<dbReference type="GO" id="GO:0006260">
    <property type="term" value="P:DNA replication"/>
    <property type="evidence" value="ECO:0007669"/>
    <property type="project" value="InterPro"/>
</dbReference>
<dbReference type="OrthoDB" id="1913152at2759"/>